<dbReference type="InterPro" id="IPR011545">
    <property type="entry name" value="DEAD/DEAH_box_helicase_dom"/>
</dbReference>
<dbReference type="GO" id="GO:0004386">
    <property type="term" value="F:helicase activity"/>
    <property type="evidence" value="ECO:0007669"/>
    <property type="project" value="UniProtKB-KW"/>
</dbReference>
<dbReference type="PROSITE" id="PS51192">
    <property type="entry name" value="HELICASE_ATP_BIND_1"/>
    <property type="match status" value="1"/>
</dbReference>
<keyword evidence="2" id="KW-0547">Nucleotide-binding</keyword>
<dbReference type="Pfam" id="PF00270">
    <property type="entry name" value="DEAD"/>
    <property type="match status" value="1"/>
</dbReference>
<dbReference type="InterPro" id="IPR027417">
    <property type="entry name" value="P-loop_NTPase"/>
</dbReference>
<keyword evidence="2" id="KW-0067">ATP-binding</keyword>
<dbReference type="SUPFAM" id="SSF52540">
    <property type="entry name" value="P-loop containing nucleoside triphosphate hydrolases"/>
    <property type="match status" value="1"/>
</dbReference>
<keyword evidence="2" id="KW-0378">Hydrolase</keyword>
<dbReference type="PANTHER" id="PTHR47962">
    <property type="entry name" value="ATP-DEPENDENT HELICASE LHR-RELATED-RELATED"/>
    <property type="match status" value="1"/>
</dbReference>
<dbReference type="GO" id="GO:0005524">
    <property type="term" value="F:ATP binding"/>
    <property type="evidence" value="ECO:0007669"/>
    <property type="project" value="InterPro"/>
</dbReference>
<dbReference type="Gene3D" id="3.40.50.300">
    <property type="entry name" value="P-loop containing nucleotide triphosphate hydrolases"/>
    <property type="match status" value="1"/>
</dbReference>
<keyword evidence="2" id="KW-0347">Helicase</keyword>
<accession>A0A434ADZ9</accession>
<gene>
    <name evidence="2" type="ORF">DLK05_17840</name>
</gene>
<dbReference type="GO" id="GO:0016887">
    <property type="term" value="F:ATP hydrolysis activity"/>
    <property type="evidence" value="ECO:0007669"/>
    <property type="project" value="TreeGrafter"/>
</dbReference>
<name>A0A434ADZ9_9BACT</name>
<feature type="domain" description="Helicase ATP-binding" evidence="1">
    <location>
        <begin position="19"/>
        <end position="84"/>
    </location>
</feature>
<dbReference type="PANTHER" id="PTHR47962:SF5">
    <property type="entry name" value="ATP-DEPENDENT HELICASE LHR-RELATED"/>
    <property type="match status" value="1"/>
</dbReference>
<organism evidence="2 3">
    <name type="scientific">Ancylomarina longa</name>
    <dbReference type="NCBI Taxonomy" id="2487017"/>
    <lineage>
        <taxon>Bacteria</taxon>
        <taxon>Pseudomonadati</taxon>
        <taxon>Bacteroidota</taxon>
        <taxon>Bacteroidia</taxon>
        <taxon>Marinilabiliales</taxon>
        <taxon>Marinifilaceae</taxon>
        <taxon>Ancylomarina</taxon>
    </lineage>
</organism>
<evidence type="ECO:0000313" key="3">
    <source>
        <dbReference type="Proteomes" id="UP000282985"/>
    </source>
</evidence>
<evidence type="ECO:0000259" key="1">
    <source>
        <dbReference type="PROSITE" id="PS51192"/>
    </source>
</evidence>
<reference evidence="2 3" key="1">
    <citation type="submission" date="2018-11" db="EMBL/GenBank/DDBJ databases">
        <title>Parancylomarina longa gen. nov., sp. nov., isolated from sediments of southern Okinawa.</title>
        <authorList>
            <person name="Fu T."/>
        </authorList>
    </citation>
    <scope>NUCLEOTIDE SEQUENCE [LARGE SCALE GENOMIC DNA]</scope>
    <source>
        <strain evidence="2 3">T3-2 S1-C</strain>
    </source>
</reference>
<dbReference type="InterPro" id="IPR052511">
    <property type="entry name" value="ATP-dep_Helicase"/>
</dbReference>
<sequence length="84" mass="9267">WIWSEGWSSLRDAQNQAIPALISANQDVIIAAATASGKTEAAFFPILTHLLNEDNNKGVVLYISPLKALINDQWDRLSDLCETL</sequence>
<dbReference type="OrthoDB" id="9815222at2"/>
<evidence type="ECO:0000313" key="2">
    <source>
        <dbReference type="EMBL" id="RUT72556.1"/>
    </source>
</evidence>
<dbReference type="Proteomes" id="UP000282985">
    <property type="component" value="Unassembled WGS sequence"/>
</dbReference>
<dbReference type="AlphaFoldDB" id="A0A434ADZ9"/>
<dbReference type="GO" id="GO:0003677">
    <property type="term" value="F:DNA binding"/>
    <property type="evidence" value="ECO:0007669"/>
    <property type="project" value="TreeGrafter"/>
</dbReference>
<dbReference type="RefSeq" id="WP_127345128.1">
    <property type="nucleotide sequence ID" value="NZ_RJJX01000327.1"/>
</dbReference>
<dbReference type="InterPro" id="IPR014001">
    <property type="entry name" value="Helicase_ATP-bd"/>
</dbReference>
<comment type="caution">
    <text evidence="2">The sequence shown here is derived from an EMBL/GenBank/DDBJ whole genome shotgun (WGS) entry which is preliminary data.</text>
</comment>
<dbReference type="EMBL" id="RJJX01000327">
    <property type="protein sequence ID" value="RUT72556.1"/>
    <property type="molecule type" value="Genomic_DNA"/>
</dbReference>
<proteinExistence type="predicted"/>
<feature type="non-terminal residue" evidence="2">
    <location>
        <position position="1"/>
    </location>
</feature>
<keyword evidence="3" id="KW-1185">Reference proteome</keyword>
<protein>
    <submittedName>
        <fullName evidence="2">DEAD/DEAH box helicase</fullName>
    </submittedName>
</protein>